<sequence length="227" mass="24719">MTTATIEAPILQTVPAIARVTLADFLRQLGDMPPDRVRADSMTRATLTDLIAANEHGNGIVCEWIDNTLVEKPVGAYESWLAIIIAGELYAYLKTHDLGMLYGEAAVLRILPDVGRAPDVAFVAWSSLPDGKPRPRQDRVPAVVPDLVIEVLSASNTPAEMARKRDEYFRAGVKRVWEISPESRSANVFSGPTAVTPVPADGTLDGDAVLPGFTLALRDLFDRADRR</sequence>
<proteinExistence type="predicted"/>
<dbReference type="RefSeq" id="WP_320689466.1">
    <property type="nucleotide sequence ID" value="NZ_JAXBLV010000233.1"/>
</dbReference>
<dbReference type="GO" id="GO:0004519">
    <property type="term" value="F:endonuclease activity"/>
    <property type="evidence" value="ECO:0007669"/>
    <property type="project" value="UniProtKB-KW"/>
</dbReference>
<dbReference type="Proteomes" id="UP001272242">
    <property type="component" value="Unassembled WGS sequence"/>
</dbReference>
<keyword evidence="2" id="KW-0255">Endonuclease</keyword>
<dbReference type="Pfam" id="PF05685">
    <property type="entry name" value="Uma2"/>
    <property type="match status" value="1"/>
</dbReference>
<protein>
    <submittedName>
        <fullName evidence="2">Uma2 family endonuclease</fullName>
    </submittedName>
</protein>
<dbReference type="CDD" id="cd06260">
    <property type="entry name" value="DUF820-like"/>
    <property type="match status" value="1"/>
</dbReference>
<evidence type="ECO:0000313" key="2">
    <source>
        <dbReference type="EMBL" id="MDY3563235.1"/>
    </source>
</evidence>
<keyword evidence="3" id="KW-1185">Reference proteome</keyword>
<comment type="caution">
    <text evidence="2">The sequence shown here is derived from an EMBL/GenBank/DDBJ whole genome shotgun (WGS) entry which is preliminary data.</text>
</comment>
<reference evidence="3" key="1">
    <citation type="journal article" date="2023" name="Mar. Drugs">
        <title>Gemmata algarum, a Novel Planctomycete Isolated from an Algal Mat, Displays Antimicrobial Activity.</title>
        <authorList>
            <person name="Kumar G."/>
            <person name="Kallscheuer N."/>
            <person name="Kashif M."/>
            <person name="Ahamad S."/>
            <person name="Jagadeeshwari U."/>
            <person name="Pannikurungottu S."/>
            <person name="Haufschild T."/>
            <person name="Kabuu M."/>
            <person name="Sasikala C."/>
            <person name="Jogler C."/>
            <person name="Ramana C."/>
        </authorList>
    </citation>
    <scope>NUCLEOTIDE SEQUENCE [LARGE SCALE GENOMIC DNA]</scope>
    <source>
        <strain evidence="3">JC673</strain>
    </source>
</reference>
<dbReference type="EMBL" id="JAXBLV010000233">
    <property type="protein sequence ID" value="MDY3563235.1"/>
    <property type="molecule type" value="Genomic_DNA"/>
</dbReference>
<accession>A0ABU5F917</accession>
<name>A0ABU5F917_9BACT</name>
<evidence type="ECO:0000313" key="3">
    <source>
        <dbReference type="Proteomes" id="UP001272242"/>
    </source>
</evidence>
<dbReference type="InterPro" id="IPR008538">
    <property type="entry name" value="Uma2"/>
</dbReference>
<dbReference type="Gene3D" id="3.90.1570.10">
    <property type="entry name" value="tt1808, chain A"/>
    <property type="match status" value="1"/>
</dbReference>
<dbReference type="InterPro" id="IPR012296">
    <property type="entry name" value="Nuclease_put_TT1808"/>
</dbReference>
<dbReference type="PANTHER" id="PTHR34107">
    <property type="entry name" value="SLL0198 PROTEIN-RELATED"/>
    <property type="match status" value="1"/>
</dbReference>
<evidence type="ECO:0000259" key="1">
    <source>
        <dbReference type="Pfam" id="PF05685"/>
    </source>
</evidence>
<dbReference type="InterPro" id="IPR011335">
    <property type="entry name" value="Restrct_endonuc-II-like"/>
</dbReference>
<organism evidence="2 3">
    <name type="scientific">Gemmata algarum</name>
    <dbReference type="NCBI Taxonomy" id="2975278"/>
    <lineage>
        <taxon>Bacteria</taxon>
        <taxon>Pseudomonadati</taxon>
        <taxon>Planctomycetota</taxon>
        <taxon>Planctomycetia</taxon>
        <taxon>Gemmatales</taxon>
        <taxon>Gemmataceae</taxon>
        <taxon>Gemmata</taxon>
    </lineage>
</organism>
<keyword evidence="2" id="KW-0540">Nuclease</keyword>
<gene>
    <name evidence="2" type="ORF">R5W23_004734</name>
</gene>
<dbReference type="PANTHER" id="PTHR34107:SF1">
    <property type="entry name" value="SLL0198 PROTEIN"/>
    <property type="match status" value="1"/>
</dbReference>
<dbReference type="SUPFAM" id="SSF52980">
    <property type="entry name" value="Restriction endonuclease-like"/>
    <property type="match status" value="1"/>
</dbReference>
<feature type="domain" description="Putative restriction endonuclease" evidence="1">
    <location>
        <begin position="58"/>
        <end position="217"/>
    </location>
</feature>
<keyword evidence="2" id="KW-0378">Hydrolase</keyword>